<evidence type="ECO:0000313" key="3">
    <source>
        <dbReference type="Proteomes" id="UP000481417"/>
    </source>
</evidence>
<reference evidence="2 3" key="1">
    <citation type="submission" date="2019-11" db="EMBL/GenBank/DDBJ databases">
        <authorList>
            <person name="Lang L."/>
        </authorList>
    </citation>
    <scope>NUCLEOTIDE SEQUENCE [LARGE SCALE GENOMIC DNA]</scope>
    <source>
        <strain evidence="2 3">YIM 132242</strain>
    </source>
</reference>
<protein>
    <submittedName>
        <fullName evidence="2">Uncharacterized protein</fullName>
    </submittedName>
</protein>
<sequence>MKYTAGQAAKAAGISKATITRALKSGKISGLKDDSGTWTIDPAELHRVFPPVAGAPPETQIMKRSAPPEETSETAALERENQMLREALADARQERDRWHQIAERLSIAPPVPAPDHSKPAAGFWSRLFGKGRGD</sequence>
<dbReference type="Proteomes" id="UP000481417">
    <property type="component" value="Unassembled WGS sequence"/>
</dbReference>
<organism evidence="2 3">
    <name type="scientific">Paracoccus lichenicola</name>
    <dbReference type="NCBI Taxonomy" id="2665644"/>
    <lineage>
        <taxon>Bacteria</taxon>
        <taxon>Pseudomonadati</taxon>
        <taxon>Pseudomonadota</taxon>
        <taxon>Alphaproteobacteria</taxon>
        <taxon>Rhodobacterales</taxon>
        <taxon>Paracoccaceae</taxon>
        <taxon>Paracoccus</taxon>
    </lineage>
</organism>
<evidence type="ECO:0000313" key="2">
    <source>
        <dbReference type="EMBL" id="MTE02123.1"/>
    </source>
</evidence>
<gene>
    <name evidence="2" type="ORF">GIY56_17680</name>
</gene>
<name>A0A6L6HV94_9RHOB</name>
<evidence type="ECO:0000256" key="1">
    <source>
        <dbReference type="SAM" id="MobiDB-lite"/>
    </source>
</evidence>
<dbReference type="AlphaFoldDB" id="A0A6L6HV94"/>
<proteinExistence type="predicted"/>
<keyword evidence="3" id="KW-1185">Reference proteome</keyword>
<feature type="region of interest" description="Disordered" evidence="1">
    <location>
        <begin position="108"/>
        <end position="134"/>
    </location>
</feature>
<accession>A0A6L6HV94</accession>
<dbReference type="RefSeq" id="WP_154766172.1">
    <property type="nucleotide sequence ID" value="NZ_WMBT01000031.1"/>
</dbReference>
<comment type="caution">
    <text evidence="2">The sequence shown here is derived from an EMBL/GenBank/DDBJ whole genome shotgun (WGS) entry which is preliminary data.</text>
</comment>
<dbReference type="EMBL" id="WMBT01000031">
    <property type="protein sequence ID" value="MTE02123.1"/>
    <property type="molecule type" value="Genomic_DNA"/>
</dbReference>
<feature type="region of interest" description="Disordered" evidence="1">
    <location>
        <begin position="50"/>
        <end position="75"/>
    </location>
</feature>